<dbReference type="InterPro" id="IPR001279">
    <property type="entry name" value="Metallo-B-lactamas"/>
</dbReference>
<evidence type="ECO:0000313" key="3">
    <source>
        <dbReference type="Proteomes" id="UP001556367"/>
    </source>
</evidence>
<feature type="domain" description="Metallo-beta-lactamase" evidence="1">
    <location>
        <begin position="59"/>
        <end position="172"/>
    </location>
</feature>
<protein>
    <recommendedName>
        <fullName evidence="1">Metallo-beta-lactamase domain-containing protein</fullName>
    </recommendedName>
</protein>
<organism evidence="2 3">
    <name type="scientific">Hohenbuehelia grisea</name>
    <dbReference type="NCBI Taxonomy" id="104357"/>
    <lineage>
        <taxon>Eukaryota</taxon>
        <taxon>Fungi</taxon>
        <taxon>Dikarya</taxon>
        <taxon>Basidiomycota</taxon>
        <taxon>Agaricomycotina</taxon>
        <taxon>Agaricomycetes</taxon>
        <taxon>Agaricomycetidae</taxon>
        <taxon>Agaricales</taxon>
        <taxon>Pleurotineae</taxon>
        <taxon>Pleurotaceae</taxon>
        <taxon>Hohenbuehelia</taxon>
    </lineage>
</organism>
<comment type="caution">
    <text evidence="2">The sequence shown here is derived from an EMBL/GenBank/DDBJ whole genome shotgun (WGS) entry which is preliminary data.</text>
</comment>
<dbReference type="InterPro" id="IPR052926">
    <property type="entry name" value="Metallo-beta-lactamase_dom"/>
</dbReference>
<dbReference type="PANTHER" id="PTHR13754">
    <property type="entry name" value="METALLO-BETA-LACTAMASE SUPERFAMILY PROTEIN"/>
    <property type="match status" value="1"/>
</dbReference>
<dbReference type="Proteomes" id="UP001556367">
    <property type="component" value="Unassembled WGS sequence"/>
</dbReference>
<dbReference type="SUPFAM" id="SSF56281">
    <property type="entry name" value="Metallo-hydrolase/oxidoreductase"/>
    <property type="match status" value="1"/>
</dbReference>
<dbReference type="PANTHER" id="PTHR13754:SF13">
    <property type="entry name" value="METALLO-BETA-LACTAMASE SUPERFAMILY PROTEIN (AFU_ORTHOLOGUE AFUA_3G07630)"/>
    <property type="match status" value="1"/>
</dbReference>
<proteinExistence type="predicted"/>
<evidence type="ECO:0000259" key="1">
    <source>
        <dbReference type="Pfam" id="PF00753"/>
    </source>
</evidence>
<dbReference type="Gene3D" id="3.60.15.10">
    <property type="entry name" value="Ribonuclease Z/Hydroxyacylglutathione hydrolase-like"/>
    <property type="match status" value="1"/>
</dbReference>
<dbReference type="Pfam" id="PF00753">
    <property type="entry name" value="Lactamase_B"/>
    <property type="match status" value="1"/>
</dbReference>
<dbReference type="InterPro" id="IPR041712">
    <property type="entry name" value="DHPS-like_MBL-fold"/>
</dbReference>
<name>A0ABR3JL41_9AGAR</name>
<accession>A0ABR3JL41</accession>
<reference evidence="3" key="1">
    <citation type="submission" date="2024-06" db="EMBL/GenBank/DDBJ databases">
        <title>Multi-omics analyses provide insights into the biosynthesis of the anticancer antibiotic pleurotin in Hohenbuehelia grisea.</title>
        <authorList>
            <person name="Weaver J.A."/>
            <person name="Alberti F."/>
        </authorList>
    </citation>
    <scope>NUCLEOTIDE SEQUENCE [LARGE SCALE GENOMIC DNA]</scope>
    <source>
        <strain evidence="3">T-177</strain>
    </source>
</reference>
<keyword evidence="3" id="KW-1185">Reference proteome</keyword>
<dbReference type="EMBL" id="JASNQZ010000006">
    <property type="protein sequence ID" value="KAL0956489.1"/>
    <property type="molecule type" value="Genomic_DNA"/>
</dbReference>
<dbReference type="CDD" id="cd07713">
    <property type="entry name" value="DHPS-like_MBL-fold"/>
    <property type="match status" value="1"/>
</dbReference>
<dbReference type="InterPro" id="IPR036866">
    <property type="entry name" value="RibonucZ/Hydroxyglut_hydro"/>
</dbReference>
<sequence length="257" mass="28199">MTTLPPGFTHELRTHLRSHNPPVDETTGVPILDFNKFCCGAHGFAALIETQVDGDAPQVTLFDTGPDVTSLVRNIDSMHVPVEKIERVIISHWHSDHTGGLLSFLDLRDSEAHACVVDVHPSRPLLRGIAPGPQFNKIICALPRDPSFDDIVEHGGILEQHATGHTVADDTVWVSGEVPRVTEFETGILGGMRWTEDGTWKLEPHIMDERYAVIDVAGKGLVILSACSHSGIVNVVKDAVATFQRPIYMVRIVFPGR</sequence>
<gene>
    <name evidence="2" type="ORF">HGRIS_002634</name>
</gene>
<evidence type="ECO:0000313" key="2">
    <source>
        <dbReference type="EMBL" id="KAL0956489.1"/>
    </source>
</evidence>